<proteinExistence type="predicted"/>
<name>A0A075MUH5_9ARCH</name>
<keyword evidence="1" id="KW-0812">Transmembrane</keyword>
<sequence length="92" mass="10293">MAFSLKHVAMQLCTCTWIEIMTGAGITLYLLLYMQNYTLAAVTVAAFGPLIGFHFAIDRIKPGKDGWKKTENNRIVKIRSLSGRQSYPLLGK</sequence>
<evidence type="ECO:0000313" key="2">
    <source>
        <dbReference type="EMBL" id="AIF85316.1"/>
    </source>
</evidence>
<dbReference type="HOGENOM" id="CLU_2629858_0_0_2"/>
<keyword evidence="1" id="KW-1133">Transmembrane helix</keyword>
<organism evidence="2 3">
    <name type="scientific">Candidatus Nitrososphaera evergladensis SR1</name>
    <dbReference type="NCBI Taxonomy" id="1459636"/>
    <lineage>
        <taxon>Archaea</taxon>
        <taxon>Nitrososphaerota</taxon>
        <taxon>Nitrososphaeria</taxon>
        <taxon>Nitrososphaerales</taxon>
        <taxon>Nitrososphaeraceae</taxon>
        <taxon>Nitrososphaera</taxon>
    </lineage>
</organism>
<accession>A0A075MUH5</accession>
<dbReference type="EMBL" id="CP007174">
    <property type="protein sequence ID" value="AIF85316.1"/>
    <property type="molecule type" value="Genomic_DNA"/>
</dbReference>
<feature type="transmembrane region" description="Helical" evidence="1">
    <location>
        <begin position="12"/>
        <end position="31"/>
    </location>
</feature>
<protein>
    <submittedName>
        <fullName evidence="2">Uncharacterized protein</fullName>
    </submittedName>
</protein>
<dbReference type="GeneID" id="41598941"/>
<gene>
    <name evidence="2" type="ORF">NTE_03287</name>
</gene>
<evidence type="ECO:0000256" key="1">
    <source>
        <dbReference type="SAM" id="Phobius"/>
    </source>
</evidence>
<dbReference type="KEGG" id="nev:NTE_03287"/>
<dbReference type="eggNOG" id="arCOG14338">
    <property type="taxonomic scope" value="Archaea"/>
</dbReference>
<reference evidence="2 3" key="1">
    <citation type="journal article" date="2014" name="PLoS ONE">
        <title>Genome Sequence of Candidatus Nitrososphaera evergladensis from Group I.1b Enriched from Everglades Soil Reveals Novel Genomic Features of the Ammonia-Oxidizing Archaea.</title>
        <authorList>
            <person name="Zhalnina K.V."/>
            <person name="Dias R."/>
            <person name="Leonard M.T."/>
            <person name="Dorr de Quadros P."/>
            <person name="Camargo F.A."/>
            <person name="Drew J.C."/>
            <person name="Farmerie W.G."/>
            <person name="Daroub S.H."/>
            <person name="Triplett E.W."/>
        </authorList>
    </citation>
    <scope>NUCLEOTIDE SEQUENCE [LARGE SCALE GENOMIC DNA]</scope>
    <source>
        <strain evidence="2 3">SR1</strain>
    </source>
</reference>
<keyword evidence="3" id="KW-1185">Reference proteome</keyword>
<dbReference type="OrthoDB" id="11207at2157"/>
<dbReference type="STRING" id="1459636.NTE_03287"/>
<feature type="transmembrane region" description="Helical" evidence="1">
    <location>
        <begin position="37"/>
        <end position="57"/>
    </location>
</feature>
<evidence type="ECO:0000313" key="3">
    <source>
        <dbReference type="Proteomes" id="UP000028194"/>
    </source>
</evidence>
<dbReference type="Proteomes" id="UP000028194">
    <property type="component" value="Chromosome"/>
</dbReference>
<keyword evidence="1" id="KW-0472">Membrane</keyword>
<dbReference type="RefSeq" id="WP_148701743.1">
    <property type="nucleotide sequence ID" value="NZ_CP007174.1"/>
</dbReference>
<dbReference type="AlphaFoldDB" id="A0A075MUH5"/>